<dbReference type="KEGG" id="bcg:BCG9842_B2335"/>
<accession>B7IKN7</accession>
<proteinExistence type="predicted"/>
<evidence type="ECO:0000313" key="1">
    <source>
        <dbReference type="EMBL" id="ACK96179.1"/>
    </source>
</evidence>
<dbReference type="Proteomes" id="UP000006744">
    <property type="component" value="Chromosome"/>
</dbReference>
<organism evidence="1 2">
    <name type="scientific">Bacillus cereus (strain G9842)</name>
    <dbReference type="NCBI Taxonomy" id="405531"/>
    <lineage>
        <taxon>Bacteria</taxon>
        <taxon>Bacillati</taxon>
        <taxon>Bacillota</taxon>
        <taxon>Bacilli</taxon>
        <taxon>Bacillales</taxon>
        <taxon>Bacillaceae</taxon>
        <taxon>Bacillus</taxon>
        <taxon>Bacillus cereus group</taxon>
    </lineage>
</organism>
<dbReference type="HOGENOM" id="CLU_3339610_0_0_9"/>
<dbReference type="EMBL" id="CP001186">
    <property type="protein sequence ID" value="ACK96179.1"/>
    <property type="molecule type" value="Genomic_DNA"/>
</dbReference>
<gene>
    <name evidence="1" type="ordered locus">BCG9842_B2335</name>
</gene>
<sequence>MFHNWISIFLICKKFDVLIDEINEAKRKKFMIKANRK</sequence>
<name>B7IKN7_BACC2</name>
<reference evidence="1 2" key="1">
    <citation type="submission" date="2008-10" db="EMBL/GenBank/DDBJ databases">
        <title>Genome sequence of Bacillus cereus G9842.</title>
        <authorList>
            <person name="Dodson R.J."/>
            <person name="Durkin A.S."/>
            <person name="Rosovitz M.J."/>
            <person name="Rasko D.A."/>
            <person name="Hoffmaster A."/>
            <person name="Ravel J."/>
            <person name="Sutton G."/>
        </authorList>
    </citation>
    <scope>NUCLEOTIDE SEQUENCE [LARGE SCALE GENOMIC DNA]</scope>
    <source>
        <strain evidence="1 2">G9842</strain>
    </source>
</reference>
<evidence type="ECO:0000313" key="2">
    <source>
        <dbReference type="Proteomes" id="UP000006744"/>
    </source>
</evidence>
<dbReference type="AlphaFoldDB" id="B7IKN7"/>
<protein>
    <submittedName>
        <fullName evidence="1">Uncharacterized protein</fullName>
    </submittedName>
</protein>